<reference evidence="1 2" key="1">
    <citation type="submission" date="2015-04" db="EMBL/GenBank/DDBJ databases">
        <title>Complete genome sequence of Schizopora paradoxa KUC8140, a cosmopolitan wood degrader in East Asia.</title>
        <authorList>
            <consortium name="DOE Joint Genome Institute"/>
            <person name="Min B."/>
            <person name="Park H."/>
            <person name="Jang Y."/>
            <person name="Kim J.-J."/>
            <person name="Kim K.H."/>
            <person name="Pangilinan J."/>
            <person name="Lipzen A."/>
            <person name="Riley R."/>
            <person name="Grigoriev I.V."/>
            <person name="Spatafora J.W."/>
            <person name="Choi I.-G."/>
        </authorList>
    </citation>
    <scope>NUCLEOTIDE SEQUENCE [LARGE SCALE GENOMIC DNA]</scope>
    <source>
        <strain evidence="1 2">KUC8140</strain>
    </source>
</reference>
<dbReference type="AlphaFoldDB" id="A0A0H2QW78"/>
<evidence type="ECO:0000313" key="1">
    <source>
        <dbReference type="EMBL" id="KLO03835.1"/>
    </source>
</evidence>
<dbReference type="OrthoDB" id="2629491at2759"/>
<keyword evidence="2" id="KW-1185">Reference proteome</keyword>
<protein>
    <submittedName>
        <fullName evidence="1">Uncharacterized protein</fullName>
    </submittedName>
</protein>
<organism evidence="1 2">
    <name type="scientific">Schizopora paradoxa</name>
    <dbReference type="NCBI Taxonomy" id="27342"/>
    <lineage>
        <taxon>Eukaryota</taxon>
        <taxon>Fungi</taxon>
        <taxon>Dikarya</taxon>
        <taxon>Basidiomycota</taxon>
        <taxon>Agaricomycotina</taxon>
        <taxon>Agaricomycetes</taxon>
        <taxon>Hymenochaetales</taxon>
        <taxon>Schizoporaceae</taxon>
        <taxon>Schizopora</taxon>
    </lineage>
</organism>
<gene>
    <name evidence="1" type="ORF">SCHPADRAFT_841268</name>
</gene>
<accession>A0A0H2QW78</accession>
<dbReference type="InParanoid" id="A0A0H2QW78"/>
<evidence type="ECO:0000313" key="2">
    <source>
        <dbReference type="Proteomes" id="UP000053477"/>
    </source>
</evidence>
<dbReference type="Proteomes" id="UP000053477">
    <property type="component" value="Unassembled WGS sequence"/>
</dbReference>
<name>A0A0H2QW78_9AGAM</name>
<dbReference type="EMBL" id="KQ086970">
    <property type="protein sequence ID" value="KLO03835.1"/>
    <property type="molecule type" value="Genomic_DNA"/>
</dbReference>
<proteinExistence type="predicted"/>
<sequence>MSVRLLNTNIKVNHKISLIDNEDHQHEYVLQGMVYFGVAHFVSRIIDSNSDVWYNDGIRTQRRYVKEKPLREFSNSEIHALTIGRDKFNSCFAVYSKV</sequence>